<feature type="compositionally biased region" description="Polar residues" evidence="1">
    <location>
        <begin position="46"/>
        <end position="58"/>
    </location>
</feature>
<dbReference type="AlphaFoldDB" id="A0A3M7PAM2"/>
<protein>
    <submittedName>
        <fullName evidence="2">Uncharacterized protein</fullName>
    </submittedName>
</protein>
<sequence>MFQITEKLWSFFFKLSAFKVGLDIPIQANQKKGRPKDTAGPLEHQPSINQETQTSTSAPKGIESDDDSNDESIQENVSKRPRIDSVTRGQEMFCKKCGVKMTKRRYWACPNKCAAGSSKVAVSYVSVGKLIHFILGPRNY</sequence>
<evidence type="ECO:0000313" key="2">
    <source>
        <dbReference type="EMBL" id="RMZ96092.1"/>
    </source>
</evidence>
<organism evidence="2 3">
    <name type="scientific">Brachionus plicatilis</name>
    <name type="common">Marine rotifer</name>
    <name type="synonym">Brachionus muelleri</name>
    <dbReference type="NCBI Taxonomy" id="10195"/>
    <lineage>
        <taxon>Eukaryota</taxon>
        <taxon>Metazoa</taxon>
        <taxon>Spiralia</taxon>
        <taxon>Gnathifera</taxon>
        <taxon>Rotifera</taxon>
        <taxon>Eurotatoria</taxon>
        <taxon>Monogononta</taxon>
        <taxon>Pseudotrocha</taxon>
        <taxon>Ploima</taxon>
        <taxon>Brachionidae</taxon>
        <taxon>Brachionus</taxon>
    </lineage>
</organism>
<accession>A0A3M7PAM2</accession>
<feature type="compositionally biased region" description="Acidic residues" evidence="1">
    <location>
        <begin position="64"/>
        <end position="73"/>
    </location>
</feature>
<dbReference type="EMBL" id="REGN01012309">
    <property type="protein sequence ID" value="RMZ96092.1"/>
    <property type="molecule type" value="Genomic_DNA"/>
</dbReference>
<evidence type="ECO:0000256" key="1">
    <source>
        <dbReference type="SAM" id="MobiDB-lite"/>
    </source>
</evidence>
<evidence type="ECO:0000313" key="3">
    <source>
        <dbReference type="Proteomes" id="UP000276133"/>
    </source>
</evidence>
<gene>
    <name evidence="2" type="ORF">BpHYR1_030816</name>
</gene>
<keyword evidence="3" id="KW-1185">Reference proteome</keyword>
<reference evidence="2 3" key="1">
    <citation type="journal article" date="2018" name="Sci. Rep.">
        <title>Genomic signatures of local adaptation to the degree of environmental predictability in rotifers.</title>
        <authorList>
            <person name="Franch-Gras L."/>
            <person name="Hahn C."/>
            <person name="Garcia-Roger E.M."/>
            <person name="Carmona M.J."/>
            <person name="Serra M."/>
            <person name="Gomez A."/>
        </authorList>
    </citation>
    <scope>NUCLEOTIDE SEQUENCE [LARGE SCALE GENOMIC DNA]</scope>
    <source>
        <strain evidence="2">HYR1</strain>
    </source>
</reference>
<comment type="caution">
    <text evidence="2">The sequence shown here is derived from an EMBL/GenBank/DDBJ whole genome shotgun (WGS) entry which is preliminary data.</text>
</comment>
<dbReference type="Proteomes" id="UP000276133">
    <property type="component" value="Unassembled WGS sequence"/>
</dbReference>
<proteinExistence type="predicted"/>
<name>A0A3M7PAM2_BRAPC</name>
<feature type="region of interest" description="Disordered" evidence="1">
    <location>
        <begin position="30"/>
        <end position="84"/>
    </location>
</feature>